<feature type="domain" description="BsuBI/PstI restriction endonuclease HTH" evidence="2">
    <location>
        <begin position="5"/>
        <end position="137"/>
    </location>
</feature>
<evidence type="ECO:0000313" key="3">
    <source>
        <dbReference type="EMBL" id="KFI63893.1"/>
    </source>
</evidence>
<evidence type="ECO:0000259" key="1">
    <source>
        <dbReference type="Pfam" id="PF06616"/>
    </source>
</evidence>
<dbReference type="Gene3D" id="3.40.1350.80">
    <property type="match status" value="1"/>
</dbReference>
<dbReference type="Pfam" id="PF17728">
    <property type="entry name" value="BsuBI_PstI_RE_N"/>
    <property type="match status" value="1"/>
</dbReference>
<dbReference type="Proteomes" id="UP000029067">
    <property type="component" value="Unassembled WGS sequence"/>
</dbReference>
<dbReference type="EMBL" id="JGYV01000006">
    <property type="protein sequence ID" value="KFI63893.1"/>
    <property type="molecule type" value="Genomic_DNA"/>
</dbReference>
<feature type="domain" description="BsuBI/PstI restriction endonuclease" evidence="1">
    <location>
        <begin position="155"/>
        <end position="306"/>
    </location>
</feature>
<dbReference type="RefSeq" id="WP_033517754.1">
    <property type="nucleotide sequence ID" value="NZ_JGYV01000006.1"/>
</dbReference>
<dbReference type="GO" id="GO:0009307">
    <property type="term" value="P:DNA restriction-modification system"/>
    <property type="evidence" value="ECO:0007669"/>
    <property type="project" value="InterPro"/>
</dbReference>
<dbReference type="AlphaFoldDB" id="A0A087AYP3"/>
<accession>A0A087AYP3</accession>
<name>A0A087AYP3_9BIFI</name>
<reference evidence="3 4" key="1">
    <citation type="submission" date="2014-03" db="EMBL/GenBank/DDBJ databases">
        <title>Genomics of Bifidobacteria.</title>
        <authorList>
            <person name="Ventura M."/>
            <person name="Milani C."/>
            <person name="Lugli G.A."/>
        </authorList>
    </citation>
    <scope>NUCLEOTIDE SEQUENCE [LARGE SCALE GENOMIC DNA]</scope>
    <source>
        <strain evidence="3 4">LMG 10738</strain>
    </source>
</reference>
<dbReference type="InterPro" id="IPR009528">
    <property type="entry name" value="Restrct_endonuc_II_BsuBI_C"/>
</dbReference>
<sequence>MVQGKLIEQALEALRSLEVGKNQLNERSAMTLLALLRLREGDPWESATNPMMRTLDIMNWIRDEFGVEYKPNTRETIRRQSLHQFILSGFVEENADDPMRPINSPKWNYRITDEALALFRTLGTTNYVSSVEQFLANHVSYATLSAERHTMPQTPVTLPSGVSLELSAGGQSVLLKHIIEDMLPRFAPSCAVMYIDDTDHRHGAIDPVLMDRLGITLKAREKAPDLIAWDSEREWLFLAEAASTHGPINVIRKAELKELFRDQWNKVVLVSCFPDRKIMQRYLADLAWETEAWCADSPDHMVHLNGSRFMGPYQER</sequence>
<keyword evidence="4" id="KW-1185">Reference proteome</keyword>
<dbReference type="GO" id="GO:0000287">
    <property type="term" value="F:magnesium ion binding"/>
    <property type="evidence" value="ECO:0007669"/>
    <property type="project" value="InterPro"/>
</dbReference>
<evidence type="ECO:0000259" key="2">
    <source>
        <dbReference type="Pfam" id="PF17728"/>
    </source>
</evidence>
<dbReference type="REBASE" id="384680">
    <property type="entry name" value="Bcu10738ORF1504P"/>
</dbReference>
<dbReference type="InterPro" id="IPR041963">
    <property type="entry name" value="BsuBI/PstI_C_sf"/>
</dbReference>
<evidence type="ECO:0000313" key="4">
    <source>
        <dbReference type="Proteomes" id="UP000029067"/>
    </source>
</evidence>
<dbReference type="GO" id="GO:0003677">
    <property type="term" value="F:DNA binding"/>
    <property type="evidence" value="ECO:0007669"/>
    <property type="project" value="InterPro"/>
</dbReference>
<keyword evidence="3" id="KW-0378">Hydrolase</keyword>
<dbReference type="InterPro" id="IPR041962">
    <property type="entry name" value="BsuBI/PstI_N_sf"/>
</dbReference>
<dbReference type="InterPro" id="IPR041454">
    <property type="entry name" value="BsuBI/PstI_N"/>
</dbReference>
<dbReference type="STRING" id="1688.BCUN_1505"/>
<comment type="caution">
    <text evidence="3">The sequence shown here is derived from an EMBL/GenBank/DDBJ whole genome shotgun (WGS) entry which is preliminary data.</text>
</comment>
<dbReference type="EC" id="3.1.21.4" evidence="3"/>
<proteinExistence type="predicted"/>
<dbReference type="OrthoDB" id="9798907at2"/>
<dbReference type="Pfam" id="PF06616">
    <property type="entry name" value="BsuBI_PstI_RE"/>
    <property type="match status" value="1"/>
</dbReference>
<gene>
    <name evidence="3" type="ORF">BCUN_1505</name>
</gene>
<organism evidence="3 4">
    <name type="scientific">Bifidobacterium cuniculi</name>
    <dbReference type="NCBI Taxonomy" id="1688"/>
    <lineage>
        <taxon>Bacteria</taxon>
        <taxon>Bacillati</taxon>
        <taxon>Actinomycetota</taxon>
        <taxon>Actinomycetes</taxon>
        <taxon>Bifidobacteriales</taxon>
        <taxon>Bifidobacteriaceae</taxon>
        <taxon>Bifidobacterium</taxon>
    </lineage>
</organism>
<dbReference type="eggNOG" id="COG0827">
    <property type="taxonomic scope" value="Bacteria"/>
</dbReference>
<dbReference type="GO" id="GO:0009036">
    <property type="term" value="F:type II site-specific deoxyribonuclease activity"/>
    <property type="evidence" value="ECO:0007669"/>
    <property type="project" value="UniProtKB-EC"/>
</dbReference>
<protein>
    <submittedName>
        <fullName evidence="3">Type II restriction-modification system restriction subunit</fullName>
        <ecNumber evidence="3">3.1.21.4</ecNumber>
    </submittedName>
</protein>
<dbReference type="Gene3D" id="1.10.10.1820">
    <property type="entry name" value="BsuBI/PstI restriction endonuclease-like"/>
    <property type="match status" value="1"/>
</dbReference>